<dbReference type="EMBL" id="LILB01000001">
    <property type="protein sequence ID" value="KOO52083.1"/>
    <property type="molecule type" value="Genomic_DNA"/>
</dbReference>
<name>A0A0M0LN05_9BACL</name>
<gene>
    <name evidence="1" type="ORF">AMD00_06620</name>
</gene>
<keyword evidence="2" id="KW-1185">Reference proteome</keyword>
<dbReference type="GeneID" id="301135777"/>
<reference evidence="2" key="1">
    <citation type="submission" date="2015-08" db="EMBL/GenBank/DDBJ databases">
        <title>Fjat-10028 dsm 16317.</title>
        <authorList>
            <person name="Liu B."/>
            <person name="Wang J."/>
            <person name="Zhu Y."/>
            <person name="Liu G."/>
            <person name="Chen Q."/>
            <person name="Chen Z."/>
            <person name="Lan J."/>
            <person name="Che J."/>
            <person name="Ge C."/>
            <person name="Shi H."/>
            <person name="Pan Z."/>
            <person name="Liu X."/>
        </authorList>
    </citation>
    <scope>NUCLEOTIDE SEQUENCE [LARGE SCALE GENOMIC DNA]</scope>
    <source>
        <strain evidence="2">DSM 16317</strain>
    </source>
</reference>
<dbReference type="Pfam" id="PF17428">
    <property type="entry name" value="DUF5412"/>
    <property type="match status" value="1"/>
</dbReference>
<dbReference type="RefSeq" id="WP_053416257.1">
    <property type="nucleotide sequence ID" value="NZ_LILB01000001.1"/>
</dbReference>
<evidence type="ECO:0000313" key="2">
    <source>
        <dbReference type="Proteomes" id="UP000036867"/>
    </source>
</evidence>
<evidence type="ECO:0000313" key="1">
    <source>
        <dbReference type="EMBL" id="KOO52083.1"/>
    </source>
</evidence>
<accession>A0A0M0LN05</accession>
<proteinExistence type="predicted"/>
<dbReference type="AlphaFoldDB" id="A0A0M0LN05"/>
<organism evidence="1 2">
    <name type="scientific">Viridibacillus arvi</name>
    <dbReference type="NCBI Taxonomy" id="263475"/>
    <lineage>
        <taxon>Bacteria</taxon>
        <taxon>Bacillati</taxon>
        <taxon>Bacillota</taxon>
        <taxon>Bacilli</taxon>
        <taxon>Bacillales</taxon>
        <taxon>Caryophanaceae</taxon>
        <taxon>Viridibacillus</taxon>
    </lineage>
</organism>
<dbReference type="Proteomes" id="UP000036867">
    <property type="component" value="Unassembled WGS sequence"/>
</dbReference>
<comment type="caution">
    <text evidence="1">The sequence shown here is derived from an EMBL/GenBank/DDBJ whole genome shotgun (WGS) entry which is preliminary data.</text>
</comment>
<dbReference type="OrthoDB" id="2357451at2"/>
<sequence length="72" mass="8359">MKKPLLKEIFFEHQSPNNDFTARAYLIVGGASTRKAIRIVIDFGNEIKTIYWSYVENTVKIKWLVLNDSKVV</sequence>
<dbReference type="InterPro" id="IPR035406">
    <property type="entry name" value="DUF5412"/>
</dbReference>
<protein>
    <submittedName>
        <fullName evidence="1">Uncharacterized protein</fullName>
    </submittedName>
</protein>